<dbReference type="AlphaFoldDB" id="A0A0F9E5W0"/>
<protein>
    <submittedName>
        <fullName evidence="1">Uncharacterized protein</fullName>
    </submittedName>
</protein>
<dbReference type="PROSITE" id="PS51257">
    <property type="entry name" value="PROKAR_LIPOPROTEIN"/>
    <property type="match status" value="1"/>
</dbReference>
<sequence length="101" mass="10807">MFQKQLLAITIVGGLVLAACATIDPARQVLVACQGYASTLTVLAARRAAGKLSDTQVELVNILRPGLNKICLDGNFTDPTVAYDLVQDGMFRLIQLEVSSQ</sequence>
<gene>
    <name evidence="1" type="ORF">LCGC14_2407300</name>
</gene>
<evidence type="ECO:0000313" key="1">
    <source>
        <dbReference type="EMBL" id="KKL25241.1"/>
    </source>
</evidence>
<comment type="caution">
    <text evidence="1">The sequence shown here is derived from an EMBL/GenBank/DDBJ whole genome shotgun (WGS) entry which is preliminary data.</text>
</comment>
<organism evidence="1">
    <name type="scientific">marine sediment metagenome</name>
    <dbReference type="NCBI Taxonomy" id="412755"/>
    <lineage>
        <taxon>unclassified sequences</taxon>
        <taxon>metagenomes</taxon>
        <taxon>ecological metagenomes</taxon>
    </lineage>
</organism>
<dbReference type="EMBL" id="LAZR01036292">
    <property type="protein sequence ID" value="KKL25241.1"/>
    <property type="molecule type" value="Genomic_DNA"/>
</dbReference>
<reference evidence="1" key="1">
    <citation type="journal article" date="2015" name="Nature">
        <title>Complex archaea that bridge the gap between prokaryotes and eukaryotes.</title>
        <authorList>
            <person name="Spang A."/>
            <person name="Saw J.H."/>
            <person name="Jorgensen S.L."/>
            <person name="Zaremba-Niedzwiedzka K."/>
            <person name="Martijn J."/>
            <person name="Lind A.E."/>
            <person name="van Eijk R."/>
            <person name="Schleper C."/>
            <person name="Guy L."/>
            <person name="Ettema T.J."/>
        </authorList>
    </citation>
    <scope>NUCLEOTIDE SEQUENCE</scope>
</reference>
<name>A0A0F9E5W0_9ZZZZ</name>
<proteinExistence type="predicted"/>
<accession>A0A0F9E5W0</accession>